<proteinExistence type="predicted"/>
<dbReference type="EMBL" id="CP011376">
    <property type="protein sequence ID" value="AKG07787.1"/>
    <property type="molecule type" value="Genomic_DNA"/>
</dbReference>
<sequence length="163" mass="19280">MSLIGFIKGTGEVISAIFKGIIYIFQGIGTVAKEINYNFDEWEKKRTFSDLRDAIAFVAEEKGSWATLNNDLQYNWLLQHQEIDGYKVSVVSNPERNDKPELKFNYIHNRKHYFINITPSMNDTSRFTVYAFNAQEKEHDVQDLVDMDRLFKERREKSRHQNY</sequence>
<name>A0AAC8T866_9GAMM</name>
<evidence type="ECO:0000313" key="2">
    <source>
        <dbReference type="Proteomes" id="UP000077465"/>
    </source>
</evidence>
<organism evidence="1 2">
    <name type="scientific">Moraxella bovoculi</name>
    <dbReference type="NCBI Taxonomy" id="386891"/>
    <lineage>
        <taxon>Bacteria</taxon>
        <taxon>Pseudomonadati</taxon>
        <taxon>Pseudomonadota</taxon>
        <taxon>Gammaproteobacteria</taxon>
        <taxon>Moraxellales</taxon>
        <taxon>Moraxellaceae</taxon>
        <taxon>Moraxella</taxon>
    </lineage>
</organism>
<dbReference type="Proteomes" id="UP000077465">
    <property type="component" value="Chromosome"/>
</dbReference>
<dbReference type="RefSeq" id="WP_046699247.1">
    <property type="nucleotide sequence ID" value="NZ_CP011376.1"/>
</dbReference>
<protein>
    <submittedName>
        <fullName evidence="1">Uncharacterized protein</fullName>
    </submittedName>
</protein>
<accession>A0AAC8T866</accession>
<reference evidence="1 2" key="1">
    <citation type="submission" date="2015-05" db="EMBL/GenBank/DDBJ databases">
        <authorList>
            <person name="Dickey A."/>
            <person name="Clawson M."/>
            <person name="Bono J."/>
            <person name="Loy J.D."/>
        </authorList>
    </citation>
    <scope>NUCLEOTIDE SEQUENCE [LARGE SCALE GENOMIC DNA]</scope>
    <source>
        <strain evidence="1 2">22581</strain>
    </source>
</reference>
<gene>
    <name evidence="1" type="ORF">AAX06_06025</name>
</gene>
<dbReference type="AlphaFoldDB" id="A0AAC8T866"/>
<evidence type="ECO:0000313" key="1">
    <source>
        <dbReference type="EMBL" id="AKG07787.1"/>
    </source>
</evidence>